<name>A0ABW9BLU7_9BURK</name>
<dbReference type="GO" id="GO:0032259">
    <property type="term" value="P:methylation"/>
    <property type="evidence" value="ECO:0007669"/>
    <property type="project" value="UniProtKB-KW"/>
</dbReference>
<accession>A0ABW9BLU7</accession>
<evidence type="ECO:0000256" key="8">
    <source>
        <dbReference type="RuleBase" id="RU000416"/>
    </source>
</evidence>
<dbReference type="EC" id="2.1.1.37" evidence="1"/>
<evidence type="ECO:0000313" key="9">
    <source>
        <dbReference type="EMBL" id="MFM0241366.1"/>
    </source>
</evidence>
<dbReference type="PROSITE" id="PS51679">
    <property type="entry name" value="SAM_MT_C5"/>
    <property type="match status" value="1"/>
</dbReference>
<feature type="active site" evidence="7">
    <location>
        <position position="93"/>
    </location>
</feature>
<comment type="catalytic activity">
    <reaction evidence="6">
        <text>a 2'-deoxycytidine in DNA + S-adenosyl-L-methionine = a 5-methyl-2'-deoxycytidine in DNA + S-adenosyl-L-homocysteine + H(+)</text>
        <dbReference type="Rhea" id="RHEA:13681"/>
        <dbReference type="Rhea" id="RHEA-COMP:11369"/>
        <dbReference type="Rhea" id="RHEA-COMP:11370"/>
        <dbReference type="ChEBI" id="CHEBI:15378"/>
        <dbReference type="ChEBI" id="CHEBI:57856"/>
        <dbReference type="ChEBI" id="CHEBI:59789"/>
        <dbReference type="ChEBI" id="CHEBI:85452"/>
        <dbReference type="ChEBI" id="CHEBI:85454"/>
        <dbReference type="EC" id="2.1.1.37"/>
    </reaction>
</comment>
<keyword evidence="3 7" id="KW-0808">Transferase</keyword>
<dbReference type="InterPro" id="IPR031303">
    <property type="entry name" value="C5_meth_CS"/>
</dbReference>
<keyword evidence="5" id="KW-0680">Restriction system</keyword>
<dbReference type="SUPFAM" id="SSF53335">
    <property type="entry name" value="S-adenosyl-L-methionine-dependent methyltransferases"/>
    <property type="match status" value="1"/>
</dbReference>
<evidence type="ECO:0000256" key="1">
    <source>
        <dbReference type="ARBA" id="ARBA00011975"/>
    </source>
</evidence>
<protein>
    <recommendedName>
        <fullName evidence="1">DNA (cytosine-5-)-methyltransferase</fullName>
        <ecNumber evidence="1">2.1.1.37</ecNumber>
    </recommendedName>
</protein>
<dbReference type="InterPro" id="IPR050390">
    <property type="entry name" value="C5-Methyltransferase"/>
</dbReference>
<dbReference type="GO" id="GO:0008168">
    <property type="term" value="F:methyltransferase activity"/>
    <property type="evidence" value="ECO:0007669"/>
    <property type="project" value="UniProtKB-KW"/>
</dbReference>
<comment type="similarity">
    <text evidence="7 8">Belongs to the class I-like SAM-binding methyltransferase superfamily. C5-methyltransferase family.</text>
</comment>
<evidence type="ECO:0000256" key="6">
    <source>
        <dbReference type="ARBA" id="ARBA00047422"/>
    </source>
</evidence>
<organism evidence="9 10">
    <name type="scientific">Paraburkholderia phytofirmans</name>
    <dbReference type="NCBI Taxonomy" id="261302"/>
    <lineage>
        <taxon>Bacteria</taxon>
        <taxon>Pseudomonadati</taxon>
        <taxon>Pseudomonadota</taxon>
        <taxon>Betaproteobacteria</taxon>
        <taxon>Burkholderiales</taxon>
        <taxon>Burkholderiaceae</taxon>
        <taxon>Paraburkholderia</taxon>
    </lineage>
</organism>
<evidence type="ECO:0000256" key="3">
    <source>
        <dbReference type="ARBA" id="ARBA00022679"/>
    </source>
</evidence>
<dbReference type="RefSeq" id="WP_408263059.1">
    <property type="nucleotide sequence ID" value="NZ_JAQQCK010000009.1"/>
</dbReference>
<dbReference type="InterPro" id="IPR001525">
    <property type="entry name" value="C5_MeTfrase"/>
</dbReference>
<dbReference type="Pfam" id="PF00145">
    <property type="entry name" value="DNA_methylase"/>
    <property type="match status" value="1"/>
</dbReference>
<evidence type="ECO:0000313" key="10">
    <source>
        <dbReference type="Proteomes" id="UP001629274"/>
    </source>
</evidence>
<dbReference type="InterPro" id="IPR029063">
    <property type="entry name" value="SAM-dependent_MTases_sf"/>
</dbReference>
<dbReference type="PRINTS" id="PR00105">
    <property type="entry name" value="C5METTRFRASE"/>
</dbReference>
<evidence type="ECO:0000256" key="5">
    <source>
        <dbReference type="ARBA" id="ARBA00022747"/>
    </source>
</evidence>
<gene>
    <name evidence="9" type="ORF">PQR03_24830</name>
</gene>
<keyword evidence="10" id="KW-1185">Reference proteome</keyword>
<proteinExistence type="inferred from homology"/>
<comment type="caution">
    <text evidence="9">The sequence shown here is derived from an EMBL/GenBank/DDBJ whole genome shotgun (WGS) entry which is preliminary data.</text>
</comment>
<keyword evidence="4 7" id="KW-0949">S-adenosyl-L-methionine</keyword>
<keyword evidence="2 7" id="KW-0489">Methyltransferase</keyword>
<dbReference type="Gene3D" id="3.40.50.150">
    <property type="entry name" value="Vaccinia Virus protein VP39"/>
    <property type="match status" value="1"/>
</dbReference>
<evidence type="ECO:0000256" key="4">
    <source>
        <dbReference type="ARBA" id="ARBA00022691"/>
    </source>
</evidence>
<dbReference type="PANTHER" id="PTHR10629">
    <property type="entry name" value="CYTOSINE-SPECIFIC METHYLTRANSFERASE"/>
    <property type="match status" value="1"/>
</dbReference>
<dbReference type="EMBL" id="JAQQDR010000009">
    <property type="protein sequence ID" value="MFM0241366.1"/>
    <property type="molecule type" value="Genomic_DNA"/>
</dbReference>
<evidence type="ECO:0000256" key="7">
    <source>
        <dbReference type="PROSITE-ProRule" id="PRU01016"/>
    </source>
</evidence>
<dbReference type="NCBIfam" id="TIGR00675">
    <property type="entry name" value="dcm"/>
    <property type="match status" value="1"/>
</dbReference>
<dbReference type="Proteomes" id="UP001629274">
    <property type="component" value="Unassembled WGS sequence"/>
</dbReference>
<evidence type="ECO:0000256" key="2">
    <source>
        <dbReference type="ARBA" id="ARBA00022603"/>
    </source>
</evidence>
<dbReference type="PANTHER" id="PTHR10629:SF52">
    <property type="entry name" value="DNA (CYTOSINE-5)-METHYLTRANSFERASE 1"/>
    <property type="match status" value="1"/>
</dbReference>
<sequence length="360" mass="40153">MAQISQYEKFRHLMNAVAIDLFCGAGGLTHGLRKAGIKVVAGYDLDPKCRWPYERNNRGTVFCERDISSITGDELAVQFKGADVTILAGCAPCQPFSSYSLGKTESTDRRWSMLGEFGRIIEETLPDIVTMENVPKVRQHAVFKRFLRILKDAEYEVSVRVVACTEYGIPQDRKRLVLLASRLGDIRLRDRDARKDRRRTVRDVIGQLPELAAGETHDDDAVHTCSKLSEKNLARVRASVPGGSWKTWAEELVADCHKEESGHSFPSVYGRMEWDKPSPTITTQFFGFGNGRFGHPTQDRAISLREGALLQTFPRNYAFVAPGHTPEIKAIGRLIGNAVPVRLGQVIGESILKHLDAPSC</sequence>
<reference evidence="9 10" key="1">
    <citation type="journal article" date="2024" name="Chem. Sci.">
        <title>Discovery of megapolipeptins by genome mining of a Burkholderiales bacteria collection.</title>
        <authorList>
            <person name="Paulo B.S."/>
            <person name="Recchia M.J.J."/>
            <person name="Lee S."/>
            <person name="Fergusson C.H."/>
            <person name="Romanowski S.B."/>
            <person name="Hernandez A."/>
            <person name="Krull N."/>
            <person name="Liu D.Y."/>
            <person name="Cavanagh H."/>
            <person name="Bos A."/>
            <person name="Gray C.A."/>
            <person name="Murphy B.T."/>
            <person name="Linington R.G."/>
            <person name="Eustaquio A.S."/>
        </authorList>
    </citation>
    <scope>NUCLEOTIDE SEQUENCE [LARGE SCALE GENOMIC DNA]</scope>
    <source>
        <strain evidence="9 10">RL17-351-BIE-A</strain>
    </source>
</reference>
<dbReference type="PROSITE" id="PS00095">
    <property type="entry name" value="C5_MTASE_2"/>
    <property type="match status" value="1"/>
</dbReference>
<dbReference type="Gene3D" id="3.90.120.10">
    <property type="entry name" value="DNA Methylase, subunit A, domain 2"/>
    <property type="match status" value="1"/>
</dbReference>